<sequence length="104" mass="12004">MYKQNKTKKEAILLIRCSFSQKQIWEIKAAMAEKNLSQWVRDRLNNHKPQRRRVRQGNTIYAELGLAIAQIESAIADESTRLQVIETLNKIRLKAIGINPEDAS</sequence>
<proteinExistence type="predicted"/>
<reference evidence="1 2" key="2">
    <citation type="submission" date="2018-03" db="EMBL/GenBank/DDBJ databases">
        <title>The ancient ancestry and fast evolution of plastids.</title>
        <authorList>
            <person name="Moore K.R."/>
            <person name="Magnabosco C."/>
            <person name="Momper L."/>
            <person name="Gold D.A."/>
            <person name="Bosak T."/>
            <person name="Fournier G.P."/>
        </authorList>
    </citation>
    <scope>NUCLEOTIDE SEQUENCE [LARGE SCALE GENOMIC DNA]</scope>
    <source>
        <strain evidence="1 2">CCAP 1448/3</strain>
    </source>
</reference>
<dbReference type="EMBL" id="PVWJ01000049">
    <property type="protein sequence ID" value="PSB02788.1"/>
    <property type="molecule type" value="Genomic_DNA"/>
</dbReference>
<evidence type="ECO:0000313" key="1">
    <source>
        <dbReference type="EMBL" id="PSB02788.1"/>
    </source>
</evidence>
<keyword evidence="2" id="KW-1185">Reference proteome</keyword>
<dbReference type="Proteomes" id="UP000238762">
    <property type="component" value="Unassembled WGS sequence"/>
</dbReference>
<name>A0A2T1C3P1_9CYAN</name>
<reference evidence="1 2" key="1">
    <citation type="submission" date="2018-02" db="EMBL/GenBank/DDBJ databases">
        <authorList>
            <person name="Cohen D.B."/>
            <person name="Kent A.D."/>
        </authorList>
    </citation>
    <scope>NUCLEOTIDE SEQUENCE [LARGE SCALE GENOMIC DNA]</scope>
    <source>
        <strain evidence="1 2">CCAP 1448/3</strain>
    </source>
</reference>
<dbReference type="RefSeq" id="WP_106288814.1">
    <property type="nucleotide sequence ID" value="NZ_CAWNTC010000039.1"/>
</dbReference>
<organism evidence="1 2">
    <name type="scientific">Merismopedia glauca CCAP 1448/3</name>
    <dbReference type="NCBI Taxonomy" id="1296344"/>
    <lineage>
        <taxon>Bacteria</taxon>
        <taxon>Bacillati</taxon>
        <taxon>Cyanobacteriota</taxon>
        <taxon>Cyanophyceae</taxon>
        <taxon>Synechococcales</taxon>
        <taxon>Merismopediaceae</taxon>
        <taxon>Merismopedia</taxon>
    </lineage>
</organism>
<gene>
    <name evidence="1" type="ORF">C7B64_11590</name>
</gene>
<protein>
    <submittedName>
        <fullName evidence="1">Uncharacterized protein</fullName>
    </submittedName>
</protein>
<dbReference type="AlphaFoldDB" id="A0A2T1C3P1"/>
<accession>A0A2T1C3P1</accession>
<evidence type="ECO:0000313" key="2">
    <source>
        <dbReference type="Proteomes" id="UP000238762"/>
    </source>
</evidence>
<comment type="caution">
    <text evidence="1">The sequence shown here is derived from an EMBL/GenBank/DDBJ whole genome shotgun (WGS) entry which is preliminary data.</text>
</comment>